<feature type="active site" evidence="13">
    <location>
        <position position="110"/>
    </location>
</feature>
<comment type="caution">
    <text evidence="17">The sequence shown here is derived from an EMBL/GenBank/DDBJ whole genome shotgun (WGS) entry which is preliminary data.</text>
</comment>
<evidence type="ECO:0000256" key="14">
    <source>
        <dbReference type="PIRSR" id="PIRSR618044-2"/>
    </source>
</evidence>
<sequence>MTPILSVVSADQTFDVKAKAAIAVDADSGKILYSKNADTPMGIASITKIMTIYMTLDAIKKGTLHWDDKVKMSDYAFNLTQNPEASNIAVKDKNEAFTVKDLFNAALIQSANSAAITLAEKIGGTEPKFVDQMKTQLAYWGIKDAKLVNASGLNNSVLDENIYPGSSKTDENELSAKDVAIISKHLINDFPDVLDTSKKATETFDAHGDSEQPLTSYNYMLPGLSAGRPGVDGLKTGTTAFAGACFVATTVQNNFRIITVVLNADNADNDSNARFQATGELMNHIYGTWQLQTLATKGVKIDDHNAPSKLTVLDGQSKQVTLLPDTDLSAVVPMAANDTITSLTYNKKDDDTVTAPIKKNQKLVQATFQIRDKLGYLPGLDGKKFYLTATKEVPKSNAVKVMWNHFVRFVNEKL</sequence>
<evidence type="ECO:0000256" key="10">
    <source>
        <dbReference type="ARBA" id="ARBA00022984"/>
    </source>
</evidence>
<feature type="binding site" evidence="14">
    <location>
        <position position="235"/>
    </location>
    <ligand>
        <name>substrate</name>
    </ligand>
</feature>
<reference evidence="17 18" key="1">
    <citation type="submission" date="2014-12" db="EMBL/GenBank/DDBJ databases">
        <title>Draft genome sequences of 10 type strains of Lactococcus.</title>
        <authorList>
            <person name="Sun Z."/>
            <person name="Zhong Z."/>
            <person name="Liu W."/>
            <person name="Zhang W."/>
            <person name="Zhang H."/>
        </authorList>
    </citation>
    <scope>NUCLEOTIDE SEQUENCE [LARGE SCALE GENOMIC DNA]</scope>
    <source>
        <strain evidence="17 18">DSM 20686</strain>
    </source>
</reference>
<evidence type="ECO:0000259" key="16">
    <source>
        <dbReference type="SMART" id="SM00936"/>
    </source>
</evidence>
<protein>
    <recommendedName>
        <fullName evidence="4">serine-type D-Ala-D-Ala carboxypeptidase</fullName>
        <ecNumber evidence="4">3.4.16.4</ecNumber>
    </recommendedName>
</protein>
<evidence type="ECO:0000256" key="4">
    <source>
        <dbReference type="ARBA" id="ARBA00012448"/>
    </source>
</evidence>
<dbReference type="PRINTS" id="PR00725">
    <property type="entry name" value="DADACBPTASE1"/>
</dbReference>
<evidence type="ECO:0000313" key="17">
    <source>
        <dbReference type="EMBL" id="PCS05488.1"/>
    </source>
</evidence>
<dbReference type="PANTHER" id="PTHR21581">
    <property type="entry name" value="D-ALANYL-D-ALANINE CARBOXYPEPTIDASE"/>
    <property type="match status" value="1"/>
</dbReference>
<evidence type="ECO:0000256" key="12">
    <source>
        <dbReference type="ARBA" id="ARBA00034000"/>
    </source>
</evidence>
<keyword evidence="6" id="KW-0645">Protease</keyword>
<evidence type="ECO:0000313" key="18">
    <source>
        <dbReference type="Proteomes" id="UP000242246"/>
    </source>
</evidence>
<dbReference type="Proteomes" id="UP000242246">
    <property type="component" value="Unassembled WGS sequence"/>
</dbReference>
<dbReference type="InterPro" id="IPR012338">
    <property type="entry name" value="Beta-lactam/transpept-like"/>
</dbReference>
<feature type="active site" description="Acyl-ester intermediate" evidence="13">
    <location>
        <position position="45"/>
    </location>
</feature>
<dbReference type="InterPro" id="IPR018044">
    <property type="entry name" value="Peptidase_S11"/>
</dbReference>
<dbReference type="AlphaFoldDB" id="A0A2A5RWE2"/>
<feature type="domain" description="Peptidase S11 D-Ala-D-Ala carboxypeptidase A C-terminal" evidence="16">
    <location>
        <begin position="289"/>
        <end position="395"/>
    </location>
</feature>
<keyword evidence="5 17" id="KW-0121">Carboxypeptidase</keyword>
<dbReference type="InterPro" id="IPR012907">
    <property type="entry name" value="Peptidase_S11_C"/>
</dbReference>
<dbReference type="NCBIfam" id="NF038273">
    <property type="entry name" value="strep_PBP3"/>
    <property type="match status" value="1"/>
</dbReference>
<dbReference type="GO" id="GO:0008360">
    <property type="term" value="P:regulation of cell shape"/>
    <property type="evidence" value="ECO:0007669"/>
    <property type="project" value="UniProtKB-KW"/>
</dbReference>
<dbReference type="GO" id="GO:0006508">
    <property type="term" value="P:proteolysis"/>
    <property type="evidence" value="ECO:0007669"/>
    <property type="project" value="UniProtKB-KW"/>
</dbReference>
<evidence type="ECO:0000256" key="6">
    <source>
        <dbReference type="ARBA" id="ARBA00022670"/>
    </source>
</evidence>
<evidence type="ECO:0000256" key="15">
    <source>
        <dbReference type="RuleBase" id="RU004016"/>
    </source>
</evidence>
<dbReference type="STRING" id="1348632.GCA_001591745_01675"/>
<name>A0A2A5RWE2_9LACT</name>
<comment type="catalytic activity">
    <reaction evidence="12">
        <text>Preferential cleavage: (Ac)2-L-Lys-D-Ala-|-D-Ala. Also transpeptidation of peptidyl-alanyl moieties that are N-acyl substituents of D-alanine.</text>
        <dbReference type="EC" id="3.4.16.4"/>
    </reaction>
</comment>
<evidence type="ECO:0000256" key="5">
    <source>
        <dbReference type="ARBA" id="ARBA00022645"/>
    </source>
</evidence>
<dbReference type="GO" id="GO:0071555">
    <property type="term" value="P:cell wall organization"/>
    <property type="evidence" value="ECO:0007669"/>
    <property type="project" value="UniProtKB-KW"/>
</dbReference>
<organism evidence="17 18">
    <name type="scientific">Pseudolactococcus plantarum</name>
    <dbReference type="NCBI Taxonomy" id="1365"/>
    <lineage>
        <taxon>Bacteria</taxon>
        <taxon>Bacillati</taxon>
        <taxon>Bacillota</taxon>
        <taxon>Bacilli</taxon>
        <taxon>Lactobacillales</taxon>
        <taxon>Streptococcaceae</taxon>
        <taxon>Pseudolactococcus</taxon>
    </lineage>
</organism>
<comment type="pathway">
    <text evidence="2">Cell wall biogenesis; peptidoglycan biosynthesis.</text>
</comment>
<evidence type="ECO:0000256" key="13">
    <source>
        <dbReference type="PIRSR" id="PIRSR618044-1"/>
    </source>
</evidence>
<evidence type="ECO:0000256" key="1">
    <source>
        <dbReference type="ARBA" id="ARBA00003217"/>
    </source>
</evidence>
<dbReference type="EC" id="3.4.16.4" evidence="4"/>
<dbReference type="Gene3D" id="2.60.410.10">
    <property type="entry name" value="D-Ala-D-Ala carboxypeptidase, C-terminal domain"/>
    <property type="match status" value="1"/>
</dbReference>
<evidence type="ECO:0000256" key="8">
    <source>
        <dbReference type="ARBA" id="ARBA00022801"/>
    </source>
</evidence>
<accession>A0A2A5RWE2</accession>
<dbReference type="Pfam" id="PF00768">
    <property type="entry name" value="Peptidase_S11"/>
    <property type="match status" value="1"/>
</dbReference>
<dbReference type="UniPathway" id="UPA00219"/>
<evidence type="ECO:0000256" key="3">
    <source>
        <dbReference type="ARBA" id="ARBA00007164"/>
    </source>
</evidence>
<dbReference type="SUPFAM" id="SSF69189">
    <property type="entry name" value="Penicillin-binding protein associated domain"/>
    <property type="match status" value="1"/>
</dbReference>
<proteinExistence type="inferred from homology"/>
<evidence type="ECO:0000256" key="2">
    <source>
        <dbReference type="ARBA" id="ARBA00004752"/>
    </source>
</evidence>
<gene>
    <name evidence="17" type="ORF">RU87_GL000554</name>
</gene>
<dbReference type="EMBL" id="JXJX01000014">
    <property type="protein sequence ID" value="PCS05488.1"/>
    <property type="molecule type" value="Genomic_DNA"/>
</dbReference>
<evidence type="ECO:0000256" key="7">
    <source>
        <dbReference type="ARBA" id="ARBA00022729"/>
    </source>
</evidence>
<keyword evidence="18" id="KW-1185">Reference proteome</keyword>
<comment type="similarity">
    <text evidence="3 15">Belongs to the peptidase S11 family.</text>
</comment>
<dbReference type="SMART" id="SM00936">
    <property type="entry name" value="PBP5_C"/>
    <property type="match status" value="1"/>
</dbReference>
<keyword evidence="11" id="KW-0961">Cell wall biogenesis/degradation</keyword>
<dbReference type="Gene3D" id="3.40.710.10">
    <property type="entry name" value="DD-peptidase/beta-lactamase superfamily"/>
    <property type="match status" value="1"/>
</dbReference>
<feature type="active site" description="Proton acceptor" evidence="13">
    <location>
        <position position="48"/>
    </location>
</feature>
<dbReference type="InterPro" id="IPR001967">
    <property type="entry name" value="Peptidase_S11_N"/>
</dbReference>
<dbReference type="PANTHER" id="PTHR21581:SF11">
    <property type="entry name" value="D-ALANYL-D-ALANINE CARBOXYPEPTIDASE DACA"/>
    <property type="match status" value="1"/>
</dbReference>
<dbReference type="GO" id="GO:0009252">
    <property type="term" value="P:peptidoglycan biosynthetic process"/>
    <property type="evidence" value="ECO:0007669"/>
    <property type="project" value="UniProtKB-UniPathway"/>
</dbReference>
<evidence type="ECO:0000256" key="11">
    <source>
        <dbReference type="ARBA" id="ARBA00023316"/>
    </source>
</evidence>
<comment type="function">
    <text evidence="1">Removes C-terminal D-alanyl residues from sugar-peptide cell wall precursors.</text>
</comment>
<dbReference type="SUPFAM" id="SSF56601">
    <property type="entry name" value="beta-lactamase/transpeptidase-like"/>
    <property type="match status" value="1"/>
</dbReference>
<dbReference type="InterPro" id="IPR015956">
    <property type="entry name" value="Peniciliin-bd_prot_C_sf"/>
</dbReference>
<keyword evidence="7" id="KW-0732">Signal</keyword>
<evidence type="ECO:0000256" key="9">
    <source>
        <dbReference type="ARBA" id="ARBA00022960"/>
    </source>
</evidence>
<keyword evidence="9" id="KW-0133">Cell shape</keyword>
<dbReference type="InterPro" id="IPR037167">
    <property type="entry name" value="Peptidase_S11_C_sf"/>
</dbReference>
<dbReference type="Pfam" id="PF07943">
    <property type="entry name" value="PBP5_C"/>
    <property type="match status" value="1"/>
</dbReference>
<dbReference type="GO" id="GO:0009002">
    <property type="term" value="F:serine-type D-Ala-D-Ala carboxypeptidase activity"/>
    <property type="evidence" value="ECO:0007669"/>
    <property type="project" value="UniProtKB-EC"/>
</dbReference>
<keyword evidence="10" id="KW-0573">Peptidoglycan synthesis</keyword>
<keyword evidence="8" id="KW-0378">Hydrolase</keyword>